<evidence type="ECO:0000256" key="2">
    <source>
        <dbReference type="SAM" id="Coils"/>
    </source>
</evidence>
<gene>
    <name evidence="4" type="ORF">GTI89_04285</name>
</gene>
<comment type="caution">
    <text evidence="4">The sequence shown here is derived from an EMBL/GenBank/DDBJ whole genome shotgun (WGS) entry which is preliminary data.</text>
</comment>
<dbReference type="EMBL" id="WVTI01000002">
    <property type="protein sequence ID" value="MXS25296.1"/>
    <property type="molecule type" value="Genomic_DNA"/>
</dbReference>
<dbReference type="Proteomes" id="UP000439965">
    <property type="component" value="Unassembled WGS sequence"/>
</dbReference>
<keyword evidence="2" id="KW-0175">Coiled coil</keyword>
<reference evidence="4 5" key="1">
    <citation type="submission" date="2019-04" db="EMBL/GenBank/DDBJ databases">
        <title>Step-wise assembly of the neonatal virome modulated by breast feeding.</title>
        <authorList>
            <person name="Liang G."/>
            <person name="Bushman F."/>
        </authorList>
    </citation>
    <scope>NUCLEOTIDE SEQUENCE [LARGE SCALE GENOMIC DNA]</scope>
    <source>
        <strain evidence="4 5">E3404</strain>
    </source>
</reference>
<keyword evidence="1" id="KW-1188">Viral release from host cell</keyword>
<dbReference type="InterPro" id="IPR010090">
    <property type="entry name" value="Phage_tape_meas"/>
</dbReference>
<dbReference type="PANTHER" id="PTHR37813">
    <property type="entry name" value="FELS-2 PROPHAGE PROTEIN"/>
    <property type="match status" value="1"/>
</dbReference>
<name>A0A6I4XFF0_ENTGA</name>
<dbReference type="Pfam" id="PF10145">
    <property type="entry name" value="PhageMin_Tail"/>
    <property type="match status" value="1"/>
</dbReference>
<evidence type="ECO:0000313" key="4">
    <source>
        <dbReference type="EMBL" id="MXS25296.1"/>
    </source>
</evidence>
<evidence type="ECO:0000259" key="3">
    <source>
        <dbReference type="Pfam" id="PF10145"/>
    </source>
</evidence>
<accession>A0A6I4XFF0</accession>
<dbReference type="NCBIfam" id="TIGR01760">
    <property type="entry name" value="tape_meas_TP901"/>
    <property type="match status" value="1"/>
</dbReference>
<feature type="domain" description="Phage tail tape measure protein" evidence="3">
    <location>
        <begin position="218"/>
        <end position="413"/>
    </location>
</feature>
<proteinExistence type="predicted"/>
<evidence type="ECO:0000256" key="1">
    <source>
        <dbReference type="ARBA" id="ARBA00022612"/>
    </source>
</evidence>
<feature type="coiled-coil region" evidence="2">
    <location>
        <begin position="65"/>
        <end position="92"/>
    </location>
</feature>
<dbReference type="RefSeq" id="WP_160805782.1">
    <property type="nucleotide sequence ID" value="NZ_WVTI01000002.1"/>
</dbReference>
<sequence length="1362" mass="147455">MATNLGNLAATASLNIDPFQQSTRVLETQMRSIDRALKAQETAWKNNSKNVNAQKAQYNLTGKAIQNYSAQLEKQREKYEGLMSEIGNFNQATADQKTQLLAAEAAVNKTVGQIETLTGKYNELGKQIAISESNWTKSGKVLEEFGSKTSKVGEGLSSFGTKMSIGVTAPIVAGVTAVTKAAIDWESAFAGVKKTNDEIVDSNGNVVYSYADLENGLRNLAKELPSSHKEIASVAEAAGQLGIQTENVVGFTKTMIDLGESTNMGAEEAATALARLANITQLPQDQFDRLGSAIVDLGNNFATTESEITAMALRLAGAGSIVGLSEADILGLSAALSSVGIEAEAGGSSISKLMINMQLATAKGQDAFKNLQEVAERNGIAWEQVEQAVANGGKELKNMSNTLGLGNKGLAELYKNADDAKSSLEDFAYVAGMSGDDFAKAFQEDAVGAIGKFIEGLSHAEEKGTTAIEMLDNMGITEVRLRDALLRAGGASELFGDAVDRSNKAFEENTALSEEARKRYETVESQLSTLKNEVVDIAIEFGGPFLQALRDGIQAAKPLLQTVGDLAKKFSQANPETQQAIMKYLGLAAAIGPVSKVMGGFLKIAGGGISTIGKFSQWIGKLSGNAKASEVALKIAEDGTVKVVNAMSTGTQSVGLFSKLVAGATKSVWGFSGALGLVTSPLGIAVAAIAAGAFVYKTWGEDALDSARKTQRWGTDVSDETEKTLEKVREFSWNSSDMMGNFDESVNASAKNVEEQFGAMQQTISDTVEEINKKNQEIIESLPEEQQGQAQKNAEEIEKINQQVVEATQSMTNRVVAIYKKHNGDVSQFTIAEKEMVLSARESMIQTEVNLLEMSGEKKKAVMLAMGTDINQMNMKQAGEYAQYLTEAVQKSNESYDKQISKQKEALEAGLISQSDYAAKVAEIQTNHDLSTQAFADKLYQYYKKMGDVDADVGKVRLAFQELGLNYDEVAARAESATATMIDKNSILAKSTQDMSNEAIIANEQWNNMVFDPKTGEIKSNAKEIIAEAFSSEEGWNNLEFILKNANLTSNARAEVAIATGEAGKWNELNLDQKYILANGDQALIAFYDAIDANGQWNEYESVVKIIGANNTQAIQAIFESKENLKAWNQLSPELKDIIVNDKASDKLIPGTNLYNEWLRLPDSLKNIKINADTYGATLAQQAINSVNDKNVYIRVHYQGRDTGQTAIRATGDPYFQGGPVWLGDGGKAEPYLTPQGHFGISPADWTMYNLPRGTKIWPSVQKMMETLPRYANGTKFDDTNISRIGNIFSPNKSGSTHESNVTIKLDQIIGLLNSILNKELNYNFEGIIQLEDKQKVGRWLAPVLRAIEKNSTTIQMIKEGK</sequence>
<protein>
    <submittedName>
        <fullName evidence="4">Phage tail tape measure protein</fullName>
    </submittedName>
</protein>
<evidence type="ECO:0000313" key="5">
    <source>
        <dbReference type="Proteomes" id="UP000439965"/>
    </source>
</evidence>
<dbReference type="PANTHER" id="PTHR37813:SF1">
    <property type="entry name" value="FELS-2 PROPHAGE PROTEIN"/>
    <property type="match status" value="1"/>
</dbReference>
<organism evidence="4 5">
    <name type="scientific">Enterococcus gallinarum</name>
    <dbReference type="NCBI Taxonomy" id="1353"/>
    <lineage>
        <taxon>Bacteria</taxon>
        <taxon>Bacillati</taxon>
        <taxon>Bacillota</taxon>
        <taxon>Bacilli</taxon>
        <taxon>Lactobacillales</taxon>
        <taxon>Enterococcaceae</taxon>
        <taxon>Enterococcus</taxon>
    </lineage>
</organism>